<dbReference type="AlphaFoldDB" id="A0A9N9BU23"/>
<comment type="function">
    <text evidence="1">Catalyzes the intermembrane transfer of phosphatidylglycerol and phosphatidylinositol.</text>
</comment>
<dbReference type="InterPro" id="IPR039670">
    <property type="entry name" value="NPC2-like"/>
</dbReference>
<accession>A0A9N9BU23</accession>
<dbReference type="GO" id="GO:0015918">
    <property type="term" value="P:sterol transport"/>
    <property type="evidence" value="ECO:0007669"/>
    <property type="project" value="InterPro"/>
</dbReference>
<keyword evidence="7" id="KW-1185">Reference proteome</keyword>
<reference evidence="6" key="1">
    <citation type="submission" date="2021-06" db="EMBL/GenBank/DDBJ databases">
        <authorList>
            <person name="Kallberg Y."/>
            <person name="Tangrot J."/>
            <person name="Rosling A."/>
        </authorList>
    </citation>
    <scope>NUCLEOTIDE SEQUENCE</scope>
    <source>
        <strain evidence="6">BR232B</strain>
    </source>
</reference>
<evidence type="ECO:0000313" key="6">
    <source>
        <dbReference type="EMBL" id="CAG8575998.1"/>
    </source>
</evidence>
<evidence type="ECO:0000256" key="2">
    <source>
        <dbReference type="ARBA" id="ARBA00016056"/>
    </source>
</evidence>
<evidence type="ECO:0000256" key="3">
    <source>
        <dbReference type="ARBA" id="ARBA00022729"/>
    </source>
</evidence>
<evidence type="ECO:0000256" key="4">
    <source>
        <dbReference type="SAM" id="SignalP"/>
    </source>
</evidence>
<feature type="signal peptide" evidence="4">
    <location>
        <begin position="1"/>
        <end position="27"/>
    </location>
</feature>
<gene>
    <name evidence="6" type="ORF">PBRASI_LOCUS6364</name>
</gene>
<protein>
    <recommendedName>
        <fullName evidence="2">Phosphatidylglycerol/phosphatidylinositol transfer protein</fullName>
    </recommendedName>
</protein>
<evidence type="ECO:0000313" key="7">
    <source>
        <dbReference type="Proteomes" id="UP000789739"/>
    </source>
</evidence>
<dbReference type="OrthoDB" id="6409159at2759"/>
<sequence length="176" mass="18944">MSYYNQMKTISLLLLLLLGLLATSVTADLVSQKPIEGGSKNTGEGTLWTLCGDPSTHMLKAYDGGVSITPLQPRVGEDLNIKVNGFLASDVPSGKIKLSLKLMNFIKLTKSLDLCETLDSDRIRGTSCPFNKGDFALDVAATIPNDVPKVPINGDIIIADSEGRTVTCIHIKLRLL</sequence>
<dbReference type="PANTHER" id="PTHR11306:SF60">
    <property type="entry name" value="COUNTIN-3-RELATED"/>
    <property type="match status" value="1"/>
</dbReference>
<dbReference type="PANTHER" id="PTHR11306">
    <property type="entry name" value="NIEMANN PICK TYPE C2 PROTEIN NPC2-RELATED"/>
    <property type="match status" value="1"/>
</dbReference>
<dbReference type="SMART" id="SM00737">
    <property type="entry name" value="ML"/>
    <property type="match status" value="1"/>
</dbReference>
<dbReference type="InterPro" id="IPR003172">
    <property type="entry name" value="ML_dom"/>
</dbReference>
<dbReference type="EMBL" id="CAJVPI010000836">
    <property type="protein sequence ID" value="CAG8575998.1"/>
    <property type="molecule type" value="Genomic_DNA"/>
</dbReference>
<name>A0A9N9BU23_9GLOM</name>
<dbReference type="InterPro" id="IPR014756">
    <property type="entry name" value="Ig_E-set"/>
</dbReference>
<dbReference type="GO" id="GO:0032934">
    <property type="term" value="F:sterol binding"/>
    <property type="evidence" value="ECO:0007669"/>
    <property type="project" value="InterPro"/>
</dbReference>
<comment type="caution">
    <text evidence="6">The sequence shown here is derived from an EMBL/GenBank/DDBJ whole genome shotgun (WGS) entry which is preliminary data.</text>
</comment>
<dbReference type="Pfam" id="PF02221">
    <property type="entry name" value="E1_DerP2_DerF2"/>
    <property type="match status" value="1"/>
</dbReference>
<proteinExistence type="predicted"/>
<dbReference type="SUPFAM" id="SSF81296">
    <property type="entry name" value="E set domains"/>
    <property type="match status" value="1"/>
</dbReference>
<feature type="domain" description="MD-2-related lipid-recognition" evidence="5">
    <location>
        <begin position="48"/>
        <end position="173"/>
    </location>
</feature>
<organism evidence="6 7">
    <name type="scientific">Paraglomus brasilianum</name>
    <dbReference type="NCBI Taxonomy" id="144538"/>
    <lineage>
        <taxon>Eukaryota</taxon>
        <taxon>Fungi</taxon>
        <taxon>Fungi incertae sedis</taxon>
        <taxon>Mucoromycota</taxon>
        <taxon>Glomeromycotina</taxon>
        <taxon>Glomeromycetes</taxon>
        <taxon>Paraglomerales</taxon>
        <taxon>Paraglomeraceae</taxon>
        <taxon>Paraglomus</taxon>
    </lineage>
</organism>
<evidence type="ECO:0000259" key="5">
    <source>
        <dbReference type="SMART" id="SM00737"/>
    </source>
</evidence>
<dbReference type="Proteomes" id="UP000789739">
    <property type="component" value="Unassembled WGS sequence"/>
</dbReference>
<keyword evidence="3 4" id="KW-0732">Signal</keyword>
<feature type="chain" id="PRO_5040325700" description="Phosphatidylglycerol/phosphatidylinositol transfer protein" evidence="4">
    <location>
        <begin position="28"/>
        <end position="176"/>
    </location>
</feature>
<evidence type="ECO:0000256" key="1">
    <source>
        <dbReference type="ARBA" id="ARBA00002053"/>
    </source>
</evidence>